<dbReference type="AlphaFoldDB" id="A0AAW7XWX7"/>
<evidence type="ECO:0000256" key="5">
    <source>
        <dbReference type="ARBA" id="ARBA00023163"/>
    </source>
</evidence>
<evidence type="ECO:0000256" key="2">
    <source>
        <dbReference type="ARBA" id="ARBA00022898"/>
    </source>
</evidence>
<gene>
    <name evidence="7" type="ORF">Q4494_15940</name>
</gene>
<dbReference type="InterPro" id="IPR004839">
    <property type="entry name" value="Aminotransferase_I/II_large"/>
</dbReference>
<dbReference type="InterPro" id="IPR000524">
    <property type="entry name" value="Tscrpt_reg_HTH_GntR"/>
</dbReference>
<dbReference type="InterPro" id="IPR015424">
    <property type="entry name" value="PyrdxlP-dep_Trfase"/>
</dbReference>
<dbReference type="InterPro" id="IPR015421">
    <property type="entry name" value="PyrdxlP-dep_Trfase_major"/>
</dbReference>
<name>A0AAW7XWX7_9RHOB</name>
<dbReference type="GO" id="GO:0003677">
    <property type="term" value="F:DNA binding"/>
    <property type="evidence" value="ECO:0007669"/>
    <property type="project" value="UniProtKB-KW"/>
</dbReference>
<reference evidence="7" key="1">
    <citation type="submission" date="2023-07" db="EMBL/GenBank/DDBJ databases">
        <title>Genome content predicts the carbon catabolic preferences of heterotrophic bacteria.</title>
        <authorList>
            <person name="Gralka M."/>
        </authorList>
    </citation>
    <scope>NUCLEOTIDE SEQUENCE</scope>
    <source>
        <strain evidence="7">I2M02</strain>
    </source>
</reference>
<dbReference type="SUPFAM" id="SSF46785">
    <property type="entry name" value="Winged helix' DNA-binding domain"/>
    <property type="match status" value="1"/>
</dbReference>
<dbReference type="RefSeq" id="WP_303495002.1">
    <property type="nucleotide sequence ID" value="NZ_JAUOPJ010000015.1"/>
</dbReference>
<dbReference type="PANTHER" id="PTHR46577">
    <property type="entry name" value="HTH-TYPE TRANSCRIPTIONAL REGULATORY PROTEIN GABR"/>
    <property type="match status" value="1"/>
</dbReference>
<dbReference type="GO" id="GO:0003700">
    <property type="term" value="F:DNA-binding transcription factor activity"/>
    <property type="evidence" value="ECO:0007669"/>
    <property type="project" value="InterPro"/>
</dbReference>
<dbReference type="Gene3D" id="1.10.10.10">
    <property type="entry name" value="Winged helix-like DNA-binding domain superfamily/Winged helix DNA-binding domain"/>
    <property type="match status" value="1"/>
</dbReference>
<keyword evidence="3" id="KW-0805">Transcription regulation</keyword>
<dbReference type="Pfam" id="PF00155">
    <property type="entry name" value="Aminotran_1_2"/>
    <property type="match status" value="1"/>
</dbReference>
<evidence type="ECO:0000256" key="3">
    <source>
        <dbReference type="ARBA" id="ARBA00023015"/>
    </source>
</evidence>
<keyword evidence="2" id="KW-0663">Pyridoxal phosphate</keyword>
<protein>
    <submittedName>
        <fullName evidence="7">PLP-dependent aminotransferase family protein</fullName>
    </submittedName>
</protein>
<keyword evidence="7" id="KW-0032">Aminotransferase</keyword>
<dbReference type="CDD" id="cd07377">
    <property type="entry name" value="WHTH_GntR"/>
    <property type="match status" value="1"/>
</dbReference>
<evidence type="ECO:0000313" key="8">
    <source>
        <dbReference type="Proteomes" id="UP001169823"/>
    </source>
</evidence>
<keyword evidence="7" id="KW-0808">Transferase</keyword>
<dbReference type="InterPro" id="IPR015422">
    <property type="entry name" value="PyrdxlP-dep_Trfase_small"/>
</dbReference>
<comment type="caution">
    <text evidence="7">The sequence shown here is derived from an EMBL/GenBank/DDBJ whole genome shotgun (WGS) entry which is preliminary data.</text>
</comment>
<dbReference type="InterPro" id="IPR036388">
    <property type="entry name" value="WH-like_DNA-bd_sf"/>
</dbReference>
<dbReference type="Proteomes" id="UP001169823">
    <property type="component" value="Unassembled WGS sequence"/>
</dbReference>
<dbReference type="GO" id="GO:0008483">
    <property type="term" value="F:transaminase activity"/>
    <property type="evidence" value="ECO:0007669"/>
    <property type="project" value="UniProtKB-KW"/>
</dbReference>
<evidence type="ECO:0000256" key="4">
    <source>
        <dbReference type="ARBA" id="ARBA00023125"/>
    </source>
</evidence>
<dbReference type="Pfam" id="PF00392">
    <property type="entry name" value="GntR"/>
    <property type="match status" value="1"/>
</dbReference>
<sequence>MEKNDKIKCAFENVDIKSGAGPVYQKLCNAIVLLIESKKLAEGDRLPPHRDIAQFVGVNVSTVTRAIKLLQQRGHVESRVGSGSFIRPPRPRSPRSGVVETEGVCDLSVNRPATDAYLHILERILPTLPLHSHFRMIQDYHLPEGDERVRRAFAHWLAPALGHEDPNRLVVVNGCQHGMSCIVETIAQPGDVILTDQITFHGFISLCAAKAIRLKSVETDQAGMVPEAFREACIHNRPKAVFLMPNNHNPTTVTLSARRRKALADIAREHGVYIIEDDVCGPLMDNPPPTIAATHPDITFYVTSLSKCIAAGTRLGVVSAPPSQVAALAGMLRLNCWSTNSLMNFIAATMIEQGSMDEIIATERAELRSRNKILNEFLPPSQTPREPTSPFAWIELPEPWRCSTFVKSAEQAGVCVLTGEAFSFSQTPLHAVRININAARSGEDLRKALVILQTLAQTGYRKALMGV</sequence>
<dbReference type="Gene3D" id="3.90.1150.10">
    <property type="entry name" value="Aspartate Aminotransferase, domain 1"/>
    <property type="match status" value="1"/>
</dbReference>
<dbReference type="Gene3D" id="3.40.640.10">
    <property type="entry name" value="Type I PLP-dependent aspartate aminotransferase-like (Major domain)"/>
    <property type="match status" value="1"/>
</dbReference>
<dbReference type="PANTHER" id="PTHR46577:SF1">
    <property type="entry name" value="HTH-TYPE TRANSCRIPTIONAL REGULATORY PROTEIN GABR"/>
    <property type="match status" value="1"/>
</dbReference>
<dbReference type="CDD" id="cd00609">
    <property type="entry name" value="AAT_like"/>
    <property type="match status" value="1"/>
</dbReference>
<dbReference type="EMBL" id="JAUOPJ010000015">
    <property type="protein sequence ID" value="MDO6458577.1"/>
    <property type="molecule type" value="Genomic_DNA"/>
</dbReference>
<organism evidence="7 8">
    <name type="scientific">Celeribacter halophilus</name>
    <dbReference type="NCBI Taxonomy" id="576117"/>
    <lineage>
        <taxon>Bacteria</taxon>
        <taxon>Pseudomonadati</taxon>
        <taxon>Pseudomonadota</taxon>
        <taxon>Alphaproteobacteria</taxon>
        <taxon>Rhodobacterales</taxon>
        <taxon>Roseobacteraceae</taxon>
        <taxon>Celeribacter</taxon>
    </lineage>
</organism>
<feature type="domain" description="HTH gntR-type" evidence="6">
    <location>
        <begin position="21"/>
        <end position="89"/>
    </location>
</feature>
<dbReference type="GO" id="GO:0030170">
    <property type="term" value="F:pyridoxal phosphate binding"/>
    <property type="evidence" value="ECO:0007669"/>
    <property type="project" value="InterPro"/>
</dbReference>
<dbReference type="SMART" id="SM00345">
    <property type="entry name" value="HTH_GNTR"/>
    <property type="match status" value="1"/>
</dbReference>
<comment type="similarity">
    <text evidence="1">In the C-terminal section; belongs to the class-I pyridoxal-phosphate-dependent aminotransferase family.</text>
</comment>
<dbReference type="InterPro" id="IPR051446">
    <property type="entry name" value="HTH_trans_reg/aminotransferase"/>
</dbReference>
<dbReference type="PROSITE" id="PS50949">
    <property type="entry name" value="HTH_GNTR"/>
    <property type="match status" value="1"/>
</dbReference>
<keyword evidence="4" id="KW-0238">DNA-binding</keyword>
<evidence type="ECO:0000256" key="1">
    <source>
        <dbReference type="ARBA" id="ARBA00005384"/>
    </source>
</evidence>
<evidence type="ECO:0000313" key="7">
    <source>
        <dbReference type="EMBL" id="MDO6458577.1"/>
    </source>
</evidence>
<accession>A0AAW7XWX7</accession>
<dbReference type="SUPFAM" id="SSF53383">
    <property type="entry name" value="PLP-dependent transferases"/>
    <property type="match status" value="1"/>
</dbReference>
<dbReference type="InterPro" id="IPR036390">
    <property type="entry name" value="WH_DNA-bd_sf"/>
</dbReference>
<keyword evidence="5" id="KW-0804">Transcription</keyword>
<evidence type="ECO:0000259" key="6">
    <source>
        <dbReference type="PROSITE" id="PS50949"/>
    </source>
</evidence>
<proteinExistence type="inferred from homology"/>